<comment type="catalytic activity">
    <reaction evidence="5">
        <text>a phosphate monoester + H2O = an alcohol + phosphate</text>
        <dbReference type="Rhea" id="RHEA:15017"/>
        <dbReference type="ChEBI" id="CHEBI:15377"/>
        <dbReference type="ChEBI" id="CHEBI:30879"/>
        <dbReference type="ChEBI" id="CHEBI:43474"/>
        <dbReference type="ChEBI" id="CHEBI:67140"/>
        <dbReference type="EC" id="3.1.3.2"/>
    </reaction>
</comment>
<feature type="domain" description="Calcineurin-like phosphoesterase" evidence="7">
    <location>
        <begin position="197"/>
        <end position="410"/>
    </location>
</feature>
<dbReference type="EnsemblPlants" id="Pp3c23_10920V3.2">
    <property type="protein sequence ID" value="Pp3c23_10920V3.2"/>
    <property type="gene ID" value="Pp3c23_10920"/>
</dbReference>
<dbReference type="Gramene" id="Pp3c23_10920V3.1">
    <property type="protein sequence ID" value="Pp3c23_10920V3.1"/>
    <property type="gene ID" value="Pp3c23_10920"/>
</dbReference>
<comment type="similarity">
    <text evidence="1 5">Belongs to the metallophosphoesterase superfamily. Purple acid phosphatase family.</text>
</comment>
<dbReference type="InterPro" id="IPR039331">
    <property type="entry name" value="PAPs-like"/>
</dbReference>
<feature type="region of interest" description="Disordered" evidence="6">
    <location>
        <begin position="537"/>
        <end position="559"/>
    </location>
</feature>
<dbReference type="EMBL" id="ABEU02000023">
    <property type="protein sequence ID" value="PNR29210.1"/>
    <property type="molecule type" value="Genomic_DNA"/>
</dbReference>
<dbReference type="InterPro" id="IPR029052">
    <property type="entry name" value="Metallo-depent_PP-like"/>
</dbReference>
<dbReference type="CDD" id="cd00839">
    <property type="entry name" value="MPP_PAPs"/>
    <property type="match status" value="1"/>
</dbReference>
<feature type="domain" description="Purple acid phosphatase N-terminal" evidence="9">
    <location>
        <begin position="74"/>
        <end position="185"/>
    </location>
</feature>
<dbReference type="GO" id="GO:0003993">
    <property type="term" value="F:acid phosphatase activity"/>
    <property type="evidence" value="ECO:0000318"/>
    <property type="project" value="GO_Central"/>
</dbReference>
<keyword evidence="2 5" id="KW-0732">Signal</keyword>
<feature type="domain" description="Purple acid phosphatase C-terminal" evidence="8">
    <location>
        <begin position="478"/>
        <end position="524"/>
    </location>
</feature>
<evidence type="ECO:0000259" key="7">
    <source>
        <dbReference type="Pfam" id="PF00149"/>
    </source>
</evidence>
<dbReference type="PANTHER" id="PTHR22953:SF153">
    <property type="entry name" value="PURPLE ACID PHOSPHATASE"/>
    <property type="match status" value="1"/>
</dbReference>
<feature type="chain" id="PRO_5043074818" description="Purple acid phosphatase" evidence="5">
    <location>
        <begin position="27"/>
        <end position="559"/>
    </location>
</feature>
<dbReference type="InterPro" id="IPR004843">
    <property type="entry name" value="Calcineurin-like_PHP"/>
</dbReference>
<dbReference type="InterPro" id="IPR025733">
    <property type="entry name" value="PAPs_C"/>
</dbReference>
<dbReference type="Pfam" id="PF16656">
    <property type="entry name" value="Pur_ac_phosph_N"/>
    <property type="match status" value="1"/>
</dbReference>
<evidence type="ECO:0000256" key="5">
    <source>
        <dbReference type="RuleBase" id="RU361203"/>
    </source>
</evidence>
<proteinExistence type="inferred from homology"/>
<dbReference type="InterPro" id="IPR015914">
    <property type="entry name" value="PAPs_N"/>
</dbReference>
<gene>
    <name evidence="11" type="primary">LOC112275499</name>
    <name evidence="10" type="ORF">PHYPA_027902</name>
</gene>
<dbReference type="EC" id="3.1.3.2" evidence="5"/>
<accession>A0A2K1IIV8</accession>
<dbReference type="OMA" id="CANQNSK"/>
<reference evidence="11" key="3">
    <citation type="submission" date="2020-12" db="UniProtKB">
        <authorList>
            <consortium name="EnsemblPlants"/>
        </authorList>
    </citation>
    <scope>IDENTIFICATION</scope>
</reference>
<evidence type="ECO:0000256" key="2">
    <source>
        <dbReference type="ARBA" id="ARBA00022729"/>
    </source>
</evidence>
<evidence type="ECO:0000256" key="4">
    <source>
        <dbReference type="ARBA" id="ARBA00023180"/>
    </source>
</evidence>
<evidence type="ECO:0000313" key="11">
    <source>
        <dbReference type="EnsemblPlants" id="Pp3c23_10920V3.1"/>
    </source>
</evidence>
<dbReference type="PANTHER" id="PTHR22953">
    <property type="entry name" value="ACID PHOSPHATASE RELATED"/>
    <property type="match status" value="1"/>
</dbReference>
<dbReference type="GeneID" id="112275499"/>
<feature type="signal peptide" evidence="5">
    <location>
        <begin position="1"/>
        <end position="26"/>
    </location>
</feature>
<dbReference type="InterPro" id="IPR041792">
    <property type="entry name" value="MPP_PAP"/>
</dbReference>
<evidence type="ECO:0000259" key="8">
    <source>
        <dbReference type="Pfam" id="PF14008"/>
    </source>
</evidence>
<dbReference type="PaxDb" id="3218-PP1S137_216V6.1"/>
<dbReference type="SUPFAM" id="SSF56300">
    <property type="entry name" value="Metallo-dependent phosphatases"/>
    <property type="match status" value="1"/>
</dbReference>
<dbReference type="STRING" id="3218.A0A2K1IIV8"/>
<name>A0A2K1IIV8_PHYPA</name>
<dbReference type="AlphaFoldDB" id="A0A2K1IIV8"/>
<dbReference type="InterPro" id="IPR008963">
    <property type="entry name" value="Purple_acid_Pase-like_N"/>
</dbReference>
<evidence type="ECO:0000256" key="6">
    <source>
        <dbReference type="SAM" id="MobiDB-lite"/>
    </source>
</evidence>
<dbReference type="GO" id="GO:0046872">
    <property type="term" value="F:metal ion binding"/>
    <property type="evidence" value="ECO:0007669"/>
    <property type="project" value="InterPro"/>
</dbReference>
<evidence type="ECO:0000256" key="3">
    <source>
        <dbReference type="ARBA" id="ARBA00022801"/>
    </source>
</evidence>
<evidence type="ECO:0000259" key="9">
    <source>
        <dbReference type="Pfam" id="PF16656"/>
    </source>
</evidence>
<sequence length="559" mass="63415">MRFMRWETVALAPMWVLLVVSLGASAVERKCIPTTLEGPFKPQTKKFDPSLRSGSDDLPMYDPRVVKRVPAIYPEQITLALSTPDAMWVSWISGDWQMGPKVSPLDPTTVKSVVEFGTRSGRYTQSATGTSEVYSQIYPFGGLLNYTSGIIHHVRITGLKPETTYYYKCGDPTLSAMSGEHSFKTLPAPGPSSYPTRIAIIGDLGLTYNSTSTVDHMRANNPDLVLLIGDLSYANLYITNGTGTNDYGQTFGKITPIHETYQPRWDMWQRMIEPVTSAVPFMVIEGNHEYELQINNESFVSYKARFAVPQEESKSGTSMYYSFDAGGIHFVMLGAYVDYNRSSEQYRWLGEDLMKVDRSVTPWVIATTHPPWYNSYRSHYREAECMRQSMEDLLYIHGVDVMLHGHVHAYERINRVYDYKYDPCGPLYISVGDGGNAERLALLHADDEDGCPDPMKSLDKNFANLSGYCGFNFTNGKFCWDKQPAWSAFRDSSFGHGIIEVKNSTHLLWTWHRNQDHYDEVVGDQIYIVRQPQVCANQNSKNMPKRTPYYSGGNDPRRL</sequence>
<reference evidence="10 12" key="2">
    <citation type="journal article" date="2018" name="Plant J.">
        <title>The Physcomitrella patens chromosome-scale assembly reveals moss genome structure and evolution.</title>
        <authorList>
            <person name="Lang D."/>
            <person name="Ullrich K.K."/>
            <person name="Murat F."/>
            <person name="Fuchs J."/>
            <person name="Jenkins J."/>
            <person name="Haas F.B."/>
            <person name="Piednoel M."/>
            <person name="Gundlach H."/>
            <person name="Van Bel M."/>
            <person name="Meyberg R."/>
            <person name="Vives C."/>
            <person name="Morata J."/>
            <person name="Symeonidi A."/>
            <person name="Hiss M."/>
            <person name="Muchero W."/>
            <person name="Kamisugi Y."/>
            <person name="Saleh O."/>
            <person name="Blanc G."/>
            <person name="Decker E.L."/>
            <person name="van Gessel N."/>
            <person name="Grimwood J."/>
            <person name="Hayes R.D."/>
            <person name="Graham S.W."/>
            <person name="Gunter L.E."/>
            <person name="McDaniel S.F."/>
            <person name="Hoernstein S.N.W."/>
            <person name="Larsson A."/>
            <person name="Li F.W."/>
            <person name="Perroud P.F."/>
            <person name="Phillips J."/>
            <person name="Ranjan P."/>
            <person name="Rokshar D.S."/>
            <person name="Rothfels C.J."/>
            <person name="Schneider L."/>
            <person name="Shu S."/>
            <person name="Stevenson D.W."/>
            <person name="Thummler F."/>
            <person name="Tillich M."/>
            <person name="Villarreal Aguilar J.C."/>
            <person name="Widiez T."/>
            <person name="Wong G.K."/>
            <person name="Wymore A."/>
            <person name="Zhang Y."/>
            <person name="Zimmer A.D."/>
            <person name="Quatrano R.S."/>
            <person name="Mayer K.F.X."/>
            <person name="Goodstein D."/>
            <person name="Casacuberta J.M."/>
            <person name="Vandepoele K."/>
            <person name="Reski R."/>
            <person name="Cuming A.C."/>
            <person name="Tuskan G.A."/>
            <person name="Maumus F."/>
            <person name="Salse J."/>
            <person name="Schmutz J."/>
            <person name="Rensing S.A."/>
        </authorList>
    </citation>
    <scope>NUCLEOTIDE SEQUENCE [LARGE SCALE GENOMIC DNA]</scope>
    <source>
        <strain evidence="11 12">cv. Gransden 2004</strain>
    </source>
</reference>
<dbReference type="Gene3D" id="3.60.21.10">
    <property type="match status" value="2"/>
</dbReference>
<dbReference type="Pfam" id="PF00149">
    <property type="entry name" value="Metallophos"/>
    <property type="match status" value="1"/>
</dbReference>
<keyword evidence="4" id="KW-0325">Glycoprotein</keyword>
<dbReference type="Pfam" id="PF14008">
    <property type="entry name" value="Metallophos_C"/>
    <property type="match status" value="1"/>
</dbReference>
<dbReference type="Gramene" id="Pp3c23_10920V3.2">
    <property type="protein sequence ID" value="Pp3c23_10920V3.2"/>
    <property type="gene ID" value="Pp3c23_10920"/>
</dbReference>
<dbReference type="FunCoup" id="A0A2K1IIV8">
    <property type="interactions" value="109"/>
</dbReference>
<dbReference type="SUPFAM" id="SSF49363">
    <property type="entry name" value="Purple acid phosphatase, N-terminal domain"/>
    <property type="match status" value="1"/>
</dbReference>
<dbReference type="RefSeq" id="XP_024361659.1">
    <property type="nucleotide sequence ID" value="XM_024505891.2"/>
</dbReference>
<evidence type="ECO:0000256" key="1">
    <source>
        <dbReference type="ARBA" id="ARBA00008723"/>
    </source>
</evidence>
<evidence type="ECO:0000313" key="10">
    <source>
        <dbReference type="EMBL" id="PNR29210.1"/>
    </source>
</evidence>
<dbReference type="OrthoDB" id="45007at2759"/>
<keyword evidence="12" id="KW-1185">Reference proteome</keyword>
<keyword evidence="3 5" id="KW-0378">Hydrolase</keyword>
<dbReference type="KEGG" id="ppp:112275499"/>
<dbReference type="Proteomes" id="UP000006727">
    <property type="component" value="Chromosome 23"/>
</dbReference>
<reference evidence="10 12" key="1">
    <citation type="journal article" date="2008" name="Science">
        <title>The Physcomitrella genome reveals evolutionary insights into the conquest of land by plants.</title>
        <authorList>
            <person name="Rensing S."/>
            <person name="Lang D."/>
            <person name="Zimmer A."/>
            <person name="Terry A."/>
            <person name="Salamov A."/>
            <person name="Shapiro H."/>
            <person name="Nishiyama T."/>
            <person name="Perroud P.-F."/>
            <person name="Lindquist E."/>
            <person name="Kamisugi Y."/>
            <person name="Tanahashi T."/>
            <person name="Sakakibara K."/>
            <person name="Fujita T."/>
            <person name="Oishi K."/>
            <person name="Shin-I T."/>
            <person name="Kuroki Y."/>
            <person name="Toyoda A."/>
            <person name="Suzuki Y."/>
            <person name="Hashimoto A."/>
            <person name="Yamaguchi K."/>
            <person name="Sugano A."/>
            <person name="Kohara Y."/>
            <person name="Fujiyama A."/>
            <person name="Anterola A."/>
            <person name="Aoki S."/>
            <person name="Ashton N."/>
            <person name="Barbazuk W.B."/>
            <person name="Barker E."/>
            <person name="Bennetzen J."/>
            <person name="Bezanilla M."/>
            <person name="Blankenship R."/>
            <person name="Cho S.H."/>
            <person name="Dutcher S."/>
            <person name="Estelle M."/>
            <person name="Fawcett J.A."/>
            <person name="Gundlach H."/>
            <person name="Hanada K."/>
            <person name="Heyl A."/>
            <person name="Hicks K.A."/>
            <person name="Hugh J."/>
            <person name="Lohr M."/>
            <person name="Mayer K."/>
            <person name="Melkozernov A."/>
            <person name="Murata T."/>
            <person name="Nelson D."/>
            <person name="Pils B."/>
            <person name="Prigge M."/>
            <person name="Reiss B."/>
            <person name="Renner T."/>
            <person name="Rombauts S."/>
            <person name="Rushton P."/>
            <person name="Sanderfoot A."/>
            <person name="Schween G."/>
            <person name="Shiu S.-H."/>
            <person name="Stueber K."/>
            <person name="Theodoulou F.L."/>
            <person name="Tu H."/>
            <person name="Van de Peer Y."/>
            <person name="Verrier P.J."/>
            <person name="Waters E."/>
            <person name="Wood A."/>
            <person name="Yang L."/>
            <person name="Cove D."/>
            <person name="Cuming A."/>
            <person name="Hasebe M."/>
            <person name="Lucas S."/>
            <person name="Mishler D.B."/>
            <person name="Reski R."/>
            <person name="Grigoriev I."/>
            <person name="Quatrano R.S."/>
            <person name="Boore J.L."/>
        </authorList>
    </citation>
    <scope>NUCLEOTIDE SEQUENCE [LARGE SCALE GENOMIC DNA]</scope>
    <source>
        <strain evidence="11 12">cv. Gransden 2004</strain>
    </source>
</reference>
<evidence type="ECO:0000313" key="12">
    <source>
        <dbReference type="Proteomes" id="UP000006727"/>
    </source>
</evidence>
<dbReference type="Gene3D" id="2.60.40.380">
    <property type="entry name" value="Purple acid phosphatase-like, N-terminal"/>
    <property type="match status" value="1"/>
</dbReference>
<organism evidence="10">
    <name type="scientific">Physcomitrium patens</name>
    <name type="common">Spreading-leaved earth moss</name>
    <name type="synonym">Physcomitrella patens</name>
    <dbReference type="NCBI Taxonomy" id="3218"/>
    <lineage>
        <taxon>Eukaryota</taxon>
        <taxon>Viridiplantae</taxon>
        <taxon>Streptophyta</taxon>
        <taxon>Embryophyta</taxon>
        <taxon>Bryophyta</taxon>
        <taxon>Bryophytina</taxon>
        <taxon>Bryopsida</taxon>
        <taxon>Funariidae</taxon>
        <taxon>Funariales</taxon>
        <taxon>Funariaceae</taxon>
        <taxon>Physcomitrium</taxon>
    </lineage>
</organism>
<dbReference type="EnsemblPlants" id="Pp3c23_10920V3.1">
    <property type="protein sequence ID" value="Pp3c23_10920V3.1"/>
    <property type="gene ID" value="Pp3c23_10920"/>
</dbReference>
<protein>
    <recommendedName>
        <fullName evidence="5">Purple acid phosphatase</fullName>
        <ecNumber evidence="5">3.1.3.2</ecNumber>
    </recommendedName>
</protein>